<dbReference type="GO" id="GO:0016787">
    <property type="term" value="F:hydrolase activity"/>
    <property type="evidence" value="ECO:0007669"/>
    <property type="project" value="UniProtKB-KW"/>
</dbReference>
<keyword evidence="3" id="KW-1185">Reference proteome</keyword>
<reference evidence="2 3" key="1">
    <citation type="submission" date="2018-08" db="EMBL/GenBank/DDBJ databases">
        <title>Parvularcula sp. SM1705, isolated from surface water of the South Sea China.</title>
        <authorList>
            <person name="Sun L."/>
        </authorList>
    </citation>
    <scope>NUCLEOTIDE SEQUENCE [LARGE SCALE GENOMIC DNA]</scope>
    <source>
        <strain evidence="2 3">SM1705</strain>
    </source>
</reference>
<sequence length="284" mass="30238">MFVTISRLLVGRCPRDGTNTGTNMKKITGFLSPKRAGVFVACAVLAASASFDVMASNKSGTAFASPYDSAVAYSYRMASQGNNVEFTMPTAAEREAADPFVVLSDRGVDVDPIRAVAAELALDLSGIEIAIAGGRADAAVVPAADRKCLAQAIYYEARNQSSAGQMAVADVILNRVDDKHYPGSVCGVVYQGAKRETGCQFSFTCDGSMTKPVDVLAMKDAQRMAEAVLSGLRIEITRGALNYHANYVAPYWAPRLHKTAVVDDHVFYTPVRYAQLAQGGTSAQ</sequence>
<evidence type="ECO:0000313" key="2">
    <source>
        <dbReference type="EMBL" id="RFB05675.1"/>
    </source>
</evidence>
<dbReference type="InterPro" id="IPR011105">
    <property type="entry name" value="Cell_wall_hydrolase_SleB"/>
</dbReference>
<keyword evidence="2" id="KW-0378">Hydrolase</keyword>
<accession>A0A371RJR1</accession>
<dbReference type="EMBL" id="QUQO01000001">
    <property type="protein sequence ID" value="RFB05675.1"/>
    <property type="molecule type" value="Genomic_DNA"/>
</dbReference>
<dbReference type="InParanoid" id="A0A371RJR1"/>
<protein>
    <submittedName>
        <fullName evidence="2">Cell wall hydrolase</fullName>
    </submittedName>
</protein>
<name>A0A371RJR1_9PROT</name>
<comment type="caution">
    <text evidence="2">The sequence shown here is derived from an EMBL/GenBank/DDBJ whole genome shotgun (WGS) entry which is preliminary data.</text>
</comment>
<evidence type="ECO:0000259" key="1">
    <source>
        <dbReference type="Pfam" id="PF07486"/>
    </source>
</evidence>
<feature type="domain" description="Cell wall hydrolase SleB" evidence="1">
    <location>
        <begin position="160"/>
        <end position="268"/>
    </location>
</feature>
<dbReference type="Gene3D" id="1.10.10.2520">
    <property type="entry name" value="Cell wall hydrolase SleB, domain 1"/>
    <property type="match status" value="1"/>
</dbReference>
<organism evidence="2 3">
    <name type="scientific">Parvularcula marina</name>
    <dbReference type="NCBI Taxonomy" id="2292771"/>
    <lineage>
        <taxon>Bacteria</taxon>
        <taxon>Pseudomonadati</taxon>
        <taxon>Pseudomonadota</taxon>
        <taxon>Alphaproteobacteria</taxon>
        <taxon>Parvularculales</taxon>
        <taxon>Parvularculaceae</taxon>
        <taxon>Parvularcula</taxon>
    </lineage>
</organism>
<dbReference type="Proteomes" id="UP000264589">
    <property type="component" value="Unassembled WGS sequence"/>
</dbReference>
<proteinExistence type="predicted"/>
<dbReference type="InterPro" id="IPR042047">
    <property type="entry name" value="SleB_dom1"/>
</dbReference>
<evidence type="ECO:0000313" key="3">
    <source>
        <dbReference type="Proteomes" id="UP000264589"/>
    </source>
</evidence>
<gene>
    <name evidence="2" type="ORF">DX908_10615</name>
</gene>
<dbReference type="AlphaFoldDB" id="A0A371RJR1"/>
<dbReference type="Pfam" id="PF07486">
    <property type="entry name" value="Hydrolase_2"/>
    <property type="match status" value="1"/>
</dbReference>